<dbReference type="EMBL" id="JAVREH010000021">
    <property type="protein sequence ID" value="MDT0262729.1"/>
    <property type="molecule type" value="Genomic_DNA"/>
</dbReference>
<dbReference type="GO" id="GO:0016853">
    <property type="term" value="F:isomerase activity"/>
    <property type="evidence" value="ECO:0007669"/>
    <property type="project" value="UniProtKB-KW"/>
</dbReference>
<dbReference type="InterPro" id="IPR017517">
    <property type="entry name" value="Maleyloyr_isom"/>
</dbReference>
<evidence type="ECO:0000313" key="3">
    <source>
        <dbReference type="Proteomes" id="UP001183176"/>
    </source>
</evidence>
<gene>
    <name evidence="2" type="ORF">RM423_15135</name>
</gene>
<evidence type="ECO:0000313" key="2">
    <source>
        <dbReference type="EMBL" id="MDT0262729.1"/>
    </source>
</evidence>
<dbReference type="NCBIfam" id="TIGR03083">
    <property type="entry name" value="maleylpyruvate isomerase family mycothiol-dependent enzyme"/>
    <property type="match status" value="1"/>
</dbReference>
<dbReference type="Pfam" id="PF11716">
    <property type="entry name" value="MDMPI_N"/>
    <property type="match status" value="1"/>
</dbReference>
<dbReference type="Gene3D" id="1.20.120.450">
    <property type="entry name" value="dinb family like domain"/>
    <property type="match status" value="1"/>
</dbReference>
<keyword evidence="2" id="KW-0413">Isomerase</keyword>
<dbReference type="RefSeq" id="WP_311423878.1">
    <property type="nucleotide sequence ID" value="NZ_JAVREH010000021.1"/>
</dbReference>
<accession>A0ABU2JE27</accession>
<keyword evidence="3" id="KW-1185">Reference proteome</keyword>
<feature type="domain" description="Mycothiol-dependent maleylpyruvate isomerase metal-binding" evidence="1">
    <location>
        <begin position="41"/>
        <end position="123"/>
    </location>
</feature>
<evidence type="ECO:0000259" key="1">
    <source>
        <dbReference type="Pfam" id="PF11716"/>
    </source>
</evidence>
<dbReference type="InterPro" id="IPR024344">
    <property type="entry name" value="MDMPI_metal-binding"/>
</dbReference>
<comment type="caution">
    <text evidence="2">The sequence shown here is derived from an EMBL/GenBank/DDBJ whole genome shotgun (WGS) entry which is preliminary data.</text>
</comment>
<dbReference type="Proteomes" id="UP001183176">
    <property type="component" value="Unassembled WGS sequence"/>
</dbReference>
<dbReference type="SUPFAM" id="SSF109854">
    <property type="entry name" value="DinB/YfiT-like putative metalloenzymes"/>
    <property type="match status" value="1"/>
</dbReference>
<sequence length="234" mass="24786">MGSVPGAPTLGMPLAGAVSNLDPPDRGGTGRLLLTERECLIPLLRRAPESSFLLPTPCTGWTVRDVLAHCAAALTRVAADDLHDLCPACNSKDVTDRAGRSMAELIDELEAGYADAGPVIAAAEGRLDVIALGEWVHAGDVREALGLAPAYAAAGTEDALALLRTCSSARNTPLLTAELPDRTLEMGRMLPDQVERAYLRTDAETLIRLYTGRPVGAREYELCGAVPADLVIYR</sequence>
<protein>
    <submittedName>
        <fullName evidence="2">Maleylpyruvate isomerase family mycothiol-dependent enzyme</fullName>
    </submittedName>
</protein>
<name>A0ABU2JE27_9ACTN</name>
<reference evidence="3" key="1">
    <citation type="submission" date="2023-07" db="EMBL/GenBank/DDBJ databases">
        <title>30 novel species of actinomycetes from the DSMZ collection.</title>
        <authorList>
            <person name="Nouioui I."/>
        </authorList>
    </citation>
    <scope>NUCLEOTIDE SEQUENCE [LARGE SCALE GENOMIC DNA]</scope>
    <source>
        <strain evidence="3">DSM 44399</strain>
    </source>
</reference>
<proteinExistence type="predicted"/>
<organism evidence="2 3">
    <name type="scientific">Jatrophihabitans lederbergiae</name>
    <dbReference type="NCBI Taxonomy" id="3075547"/>
    <lineage>
        <taxon>Bacteria</taxon>
        <taxon>Bacillati</taxon>
        <taxon>Actinomycetota</taxon>
        <taxon>Actinomycetes</taxon>
        <taxon>Jatrophihabitantales</taxon>
        <taxon>Jatrophihabitantaceae</taxon>
        <taxon>Jatrophihabitans</taxon>
    </lineage>
</organism>
<dbReference type="InterPro" id="IPR034660">
    <property type="entry name" value="DinB/YfiT-like"/>
</dbReference>